<feature type="domain" description="FAD-binding" evidence="2">
    <location>
        <begin position="3"/>
        <end position="174"/>
    </location>
</feature>
<evidence type="ECO:0000313" key="4">
    <source>
        <dbReference type="Proteomes" id="UP000655570"/>
    </source>
</evidence>
<sequence>MTDTDVLIVGGGPIGLAAAIEARLAGYDVVVVEPREGPVDKACGEGLMPGALLALQALDVDPDGHVLRGISYRDAHRHADHLFTDGPGRGVRRTTLHAALAERAAALGATTVRGRVEQIEEGAGSVTAAGISARWLLGCDGLHSTVRRLAGLEVGADAHAHESLLARAHHDAAGAEARDTGSLAAGAAVPASGSAGPVAPRDSDPATPRAAALPTPRAAALPTPRAAAIPTELGGTAPPVRPGPDPRRRFGLRRHFRVPAWTDLVEVHWGDRVEAYVTPVAPDVVGIAMLGPTGTHFDEALAGFAELSERLRDAEPLGPVRGAGPLRQRSRRRSTGRVRLVGDASGYVDALTGEGLRVGLAQASAAVGHLDDPDAYERDWTRVTRDYRVLTSGLVAWATSPARRAIVPLAAHAPWLYGRVVERLAR</sequence>
<keyword evidence="3" id="KW-0503">Monooxygenase</keyword>
<feature type="region of interest" description="Disordered" evidence="1">
    <location>
        <begin position="186"/>
        <end position="220"/>
    </location>
</feature>
<reference evidence="3 4" key="1">
    <citation type="submission" date="2020-08" db="EMBL/GenBank/DDBJ databases">
        <title>A Genomic Blueprint of the Chicken Gut Microbiome.</title>
        <authorList>
            <person name="Gilroy R."/>
            <person name="Ravi A."/>
            <person name="Getino M."/>
            <person name="Pursley I."/>
            <person name="Horton D.L."/>
            <person name="Alikhan N.-F."/>
            <person name="Baker D."/>
            <person name="Gharbi K."/>
            <person name="Hall N."/>
            <person name="Watson M."/>
            <person name="Adriaenssens E.M."/>
            <person name="Foster-Nyarko E."/>
            <person name="Jarju S."/>
            <person name="Secka A."/>
            <person name="Antonio M."/>
            <person name="Oren A."/>
            <person name="Chaudhuri R."/>
            <person name="La Ragione R.M."/>
            <person name="Hildebrand F."/>
            <person name="Pallen M.J."/>
        </authorList>
    </citation>
    <scope>NUCLEOTIDE SEQUENCE [LARGE SCALE GENOMIC DNA]</scope>
    <source>
        <strain evidence="3 4">Sa2CUA9</strain>
    </source>
</reference>
<keyword evidence="4" id="KW-1185">Reference proteome</keyword>
<dbReference type="InterPro" id="IPR002938">
    <property type="entry name" value="FAD-bd"/>
</dbReference>
<dbReference type="Pfam" id="PF01494">
    <property type="entry name" value="FAD_binding_3"/>
    <property type="match status" value="1"/>
</dbReference>
<proteinExistence type="predicted"/>
<dbReference type="PANTHER" id="PTHR42685">
    <property type="entry name" value="GERANYLGERANYL DIPHOSPHATE REDUCTASE"/>
    <property type="match status" value="1"/>
</dbReference>
<name>A0ABR8TWE4_9CELL</name>
<evidence type="ECO:0000256" key="1">
    <source>
        <dbReference type="SAM" id="MobiDB-lite"/>
    </source>
</evidence>
<dbReference type="InterPro" id="IPR036188">
    <property type="entry name" value="FAD/NAD-bd_sf"/>
</dbReference>
<organism evidence="3 4">
    <name type="scientific">Oerskovia merdavium</name>
    <dbReference type="NCBI Taxonomy" id="2762227"/>
    <lineage>
        <taxon>Bacteria</taxon>
        <taxon>Bacillati</taxon>
        <taxon>Actinomycetota</taxon>
        <taxon>Actinomycetes</taxon>
        <taxon>Micrococcales</taxon>
        <taxon>Cellulomonadaceae</taxon>
        <taxon>Oerskovia</taxon>
    </lineage>
</organism>
<protein>
    <submittedName>
        <fullName evidence="3">FAD-dependent monooxygenase</fullName>
    </submittedName>
</protein>
<dbReference type="Gene3D" id="3.50.50.60">
    <property type="entry name" value="FAD/NAD(P)-binding domain"/>
    <property type="match status" value="2"/>
</dbReference>
<dbReference type="SUPFAM" id="SSF51905">
    <property type="entry name" value="FAD/NAD(P)-binding domain"/>
    <property type="match status" value="1"/>
</dbReference>
<dbReference type="PANTHER" id="PTHR42685:SF19">
    <property type="entry name" value="POSSIBLE OXIDOREDUCTASE"/>
    <property type="match status" value="1"/>
</dbReference>
<keyword evidence="3" id="KW-0560">Oxidoreductase</keyword>
<accession>A0ABR8TWE4</accession>
<dbReference type="Proteomes" id="UP000655570">
    <property type="component" value="Unassembled WGS sequence"/>
</dbReference>
<dbReference type="GO" id="GO:0004497">
    <property type="term" value="F:monooxygenase activity"/>
    <property type="evidence" value="ECO:0007669"/>
    <property type="project" value="UniProtKB-KW"/>
</dbReference>
<dbReference type="RefSeq" id="WP_191801612.1">
    <property type="nucleotide sequence ID" value="NZ_JACSQF010000004.1"/>
</dbReference>
<dbReference type="InterPro" id="IPR050407">
    <property type="entry name" value="Geranylgeranyl_reductase"/>
</dbReference>
<evidence type="ECO:0000313" key="3">
    <source>
        <dbReference type="EMBL" id="MBD7980091.1"/>
    </source>
</evidence>
<dbReference type="EMBL" id="JACSQF010000004">
    <property type="protein sequence ID" value="MBD7980091.1"/>
    <property type="molecule type" value="Genomic_DNA"/>
</dbReference>
<comment type="caution">
    <text evidence="3">The sequence shown here is derived from an EMBL/GenBank/DDBJ whole genome shotgun (WGS) entry which is preliminary data.</text>
</comment>
<evidence type="ECO:0000259" key="2">
    <source>
        <dbReference type="Pfam" id="PF01494"/>
    </source>
</evidence>
<gene>
    <name evidence="3" type="ORF">H9641_05075</name>
</gene>
<feature type="region of interest" description="Disordered" evidence="1">
    <location>
        <begin position="315"/>
        <end position="335"/>
    </location>
</feature>
<dbReference type="PRINTS" id="PR00420">
    <property type="entry name" value="RNGMNOXGNASE"/>
</dbReference>